<protein>
    <submittedName>
        <fullName evidence="1">Uncharacterized protein</fullName>
    </submittedName>
</protein>
<proteinExistence type="predicted"/>
<dbReference type="AlphaFoldDB" id="A0A8R1TMF9"/>
<reference evidence="2" key="1">
    <citation type="submission" date="2013-10" db="EMBL/GenBank/DDBJ databases">
        <title>Genome sequencing of Onchocerca volvulus.</title>
        <authorList>
            <person name="Cotton J."/>
            <person name="Tsai J."/>
            <person name="Stanley E."/>
            <person name="Tracey A."/>
            <person name="Holroyd N."/>
            <person name="Lustigman S."/>
            <person name="Berriman M."/>
        </authorList>
    </citation>
    <scope>NUCLEOTIDE SEQUENCE</scope>
</reference>
<evidence type="ECO:0000313" key="2">
    <source>
        <dbReference type="Proteomes" id="UP000024404"/>
    </source>
</evidence>
<evidence type="ECO:0000313" key="1">
    <source>
        <dbReference type="EnsemblMetazoa" id="OVOC12708.1"/>
    </source>
</evidence>
<keyword evidence="2" id="KW-1185">Reference proteome</keyword>
<dbReference type="Proteomes" id="UP000024404">
    <property type="component" value="Unassembled WGS sequence"/>
</dbReference>
<accession>A0A8R1TMF9</accession>
<dbReference type="EnsemblMetazoa" id="OVOC12708.1">
    <property type="protein sequence ID" value="OVOC12708.1"/>
    <property type="gene ID" value="WBGene00249517"/>
</dbReference>
<dbReference type="EMBL" id="CMVM020000634">
    <property type="status" value="NOT_ANNOTATED_CDS"/>
    <property type="molecule type" value="Genomic_DNA"/>
</dbReference>
<sequence length="133" mass="15371">MADEMDTKDSNVSLSNVDELQSSSQSLSFTELDDESTTVITITTTIMTTKATTVTTIMRAWRAALLAMRKRHNKKIKDMEPIMVEFFGLYGVRLIYRVEEEEYSSLLQMNVVDREHLRDEKKPVGKKIIFEEE</sequence>
<reference evidence="1" key="2">
    <citation type="submission" date="2022-06" db="UniProtKB">
        <authorList>
            <consortium name="EnsemblMetazoa"/>
        </authorList>
    </citation>
    <scope>IDENTIFICATION</scope>
</reference>
<organism evidence="1 2">
    <name type="scientific">Onchocerca volvulus</name>
    <dbReference type="NCBI Taxonomy" id="6282"/>
    <lineage>
        <taxon>Eukaryota</taxon>
        <taxon>Metazoa</taxon>
        <taxon>Ecdysozoa</taxon>
        <taxon>Nematoda</taxon>
        <taxon>Chromadorea</taxon>
        <taxon>Rhabditida</taxon>
        <taxon>Spirurina</taxon>
        <taxon>Spiruromorpha</taxon>
        <taxon>Filarioidea</taxon>
        <taxon>Onchocercidae</taxon>
        <taxon>Onchocerca</taxon>
    </lineage>
</organism>
<name>A0A8R1TMF9_ONCVO</name>